<accession>A0A0R1VE69</accession>
<organism evidence="2 3">
    <name type="scientific">Lentilactobacillus farraginis DSM 18382 = JCM 14108</name>
    <dbReference type="NCBI Taxonomy" id="1423743"/>
    <lineage>
        <taxon>Bacteria</taxon>
        <taxon>Bacillati</taxon>
        <taxon>Bacillota</taxon>
        <taxon>Bacilli</taxon>
        <taxon>Lactobacillales</taxon>
        <taxon>Lactobacillaceae</taxon>
        <taxon>Lentilactobacillus</taxon>
    </lineage>
</organism>
<evidence type="ECO:0000313" key="3">
    <source>
        <dbReference type="Proteomes" id="UP000051966"/>
    </source>
</evidence>
<comment type="caution">
    <text evidence="2">The sequence shown here is derived from an EMBL/GenBank/DDBJ whole genome shotgun (WGS) entry which is preliminary data.</text>
</comment>
<evidence type="ECO:0000313" key="2">
    <source>
        <dbReference type="EMBL" id="KRM03793.1"/>
    </source>
</evidence>
<dbReference type="SUPFAM" id="SSF51735">
    <property type="entry name" value="NAD(P)-binding Rossmann-fold domains"/>
    <property type="match status" value="1"/>
</dbReference>
<dbReference type="InterPro" id="IPR036291">
    <property type="entry name" value="NAD(P)-bd_dom_sf"/>
</dbReference>
<dbReference type="GO" id="GO:0042602">
    <property type="term" value="F:riboflavin reductase (NADPH) activity"/>
    <property type="evidence" value="ECO:0007669"/>
    <property type="project" value="TreeGrafter"/>
</dbReference>
<reference evidence="2 3" key="1">
    <citation type="journal article" date="2015" name="Genome Announc.">
        <title>Expanding the biotechnology potential of lactobacilli through comparative genomics of 213 strains and associated genera.</title>
        <authorList>
            <person name="Sun Z."/>
            <person name="Harris H.M."/>
            <person name="McCann A."/>
            <person name="Guo C."/>
            <person name="Argimon S."/>
            <person name="Zhang W."/>
            <person name="Yang X."/>
            <person name="Jeffery I.B."/>
            <person name="Cooney J.C."/>
            <person name="Kagawa T.F."/>
            <person name="Liu W."/>
            <person name="Song Y."/>
            <person name="Salvetti E."/>
            <person name="Wrobel A."/>
            <person name="Rasinkangas P."/>
            <person name="Parkhill J."/>
            <person name="Rea M.C."/>
            <person name="O'Sullivan O."/>
            <person name="Ritari J."/>
            <person name="Douillard F.P."/>
            <person name="Paul Ross R."/>
            <person name="Yang R."/>
            <person name="Briner A.E."/>
            <person name="Felis G.E."/>
            <person name="de Vos W.M."/>
            <person name="Barrangou R."/>
            <person name="Klaenhammer T.R."/>
            <person name="Caufield P.W."/>
            <person name="Cui Y."/>
            <person name="Zhang H."/>
            <person name="O'Toole P.W."/>
        </authorList>
    </citation>
    <scope>NUCLEOTIDE SEQUENCE [LARGE SCALE GENOMIC DNA]</scope>
    <source>
        <strain evidence="2 3">DSM 18382</strain>
    </source>
</reference>
<dbReference type="PANTHER" id="PTHR43355">
    <property type="entry name" value="FLAVIN REDUCTASE (NADPH)"/>
    <property type="match status" value="1"/>
</dbReference>
<dbReference type="InterPro" id="IPR051606">
    <property type="entry name" value="Polyketide_Oxido-like"/>
</dbReference>
<evidence type="ECO:0000259" key="1">
    <source>
        <dbReference type="Pfam" id="PF13460"/>
    </source>
</evidence>
<keyword evidence="2" id="KW-0413">Isomerase</keyword>
<gene>
    <name evidence="2" type="ORF">FD41_GL001039</name>
</gene>
<feature type="domain" description="NAD(P)-binding" evidence="1">
    <location>
        <begin position="37"/>
        <end position="217"/>
    </location>
</feature>
<dbReference type="AlphaFoldDB" id="A0A0R1VE69"/>
<name>A0A0R1VE69_9LACO</name>
<dbReference type="PANTHER" id="PTHR43355:SF2">
    <property type="entry name" value="FLAVIN REDUCTASE (NADPH)"/>
    <property type="match status" value="1"/>
</dbReference>
<dbReference type="GO" id="GO:0004074">
    <property type="term" value="F:biliverdin reductase [NAD(P)H] activity"/>
    <property type="evidence" value="ECO:0007669"/>
    <property type="project" value="TreeGrafter"/>
</dbReference>
<dbReference type="Pfam" id="PF13460">
    <property type="entry name" value="NAD_binding_10"/>
    <property type="match status" value="1"/>
</dbReference>
<dbReference type="PATRIC" id="fig|1423743.5.peg.1070"/>
<dbReference type="GO" id="GO:0016853">
    <property type="term" value="F:isomerase activity"/>
    <property type="evidence" value="ECO:0007669"/>
    <property type="project" value="UniProtKB-KW"/>
</dbReference>
<sequence length="242" mass="27018">MEQKARYQYLQYSRLVTNISNHVGKGGIFLKTILILGAAGQISTYLTADLLKETDYKLKLFARNASKRIKVTDSSRETLIDGDFKDKRTLNAALDGVDAVYLNEMRDLDAVKNIVTQMDATGVKKLVVATVLGVEDEVKGKFGQWNNAMIASSIERRKKTAAVLKKSDLDYTQLRLAWLFNDDNNTAYEVTQSGEPFGGTEVSRQAVAKLIVKILEDDSGKYARKSLGVNEPNTKFDKPSFY</sequence>
<dbReference type="Gene3D" id="3.40.50.720">
    <property type="entry name" value="NAD(P)-binding Rossmann-like Domain"/>
    <property type="match status" value="1"/>
</dbReference>
<dbReference type="InterPro" id="IPR016040">
    <property type="entry name" value="NAD(P)-bd_dom"/>
</dbReference>
<dbReference type="Proteomes" id="UP000051966">
    <property type="component" value="Unassembled WGS sequence"/>
</dbReference>
<protein>
    <submittedName>
        <fullName evidence="2">NAD-dependent epimerase dehydratase 3-beta hydroxysteroid dehydrogenase isomerase NmrA family protein</fullName>
    </submittedName>
</protein>
<dbReference type="EMBL" id="AZFY01000124">
    <property type="protein sequence ID" value="KRM03793.1"/>
    <property type="molecule type" value="Genomic_DNA"/>
</dbReference>
<keyword evidence="3" id="KW-1185">Reference proteome</keyword>
<proteinExistence type="predicted"/>